<accession>A0A2M4CBE4</accession>
<reference evidence="1" key="1">
    <citation type="submission" date="2018-01" db="EMBL/GenBank/DDBJ databases">
        <title>An insight into the sialome of Amazonian anophelines.</title>
        <authorList>
            <person name="Ribeiro J.M."/>
            <person name="Scarpassa V."/>
            <person name="Calvo E."/>
        </authorList>
    </citation>
    <scope>NUCLEOTIDE SEQUENCE</scope>
    <source>
        <tissue evidence="1">Salivary glands</tissue>
    </source>
</reference>
<proteinExistence type="predicted"/>
<organism evidence="1">
    <name type="scientific">Anopheles marajoara</name>
    <dbReference type="NCBI Taxonomy" id="58244"/>
    <lineage>
        <taxon>Eukaryota</taxon>
        <taxon>Metazoa</taxon>
        <taxon>Ecdysozoa</taxon>
        <taxon>Arthropoda</taxon>
        <taxon>Hexapoda</taxon>
        <taxon>Insecta</taxon>
        <taxon>Pterygota</taxon>
        <taxon>Neoptera</taxon>
        <taxon>Endopterygota</taxon>
        <taxon>Diptera</taxon>
        <taxon>Nematocera</taxon>
        <taxon>Culicoidea</taxon>
        <taxon>Culicidae</taxon>
        <taxon>Anophelinae</taxon>
        <taxon>Anopheles</taxon>
    </lineage>
</organism>
<name>A0A2M4CBE4_9DIPT</name>
<dbReference type="EMBL" id="GGFJ01013493">
    <property type="protein sequence ID" value="MBW62634.1"/>
    <property type="molecule type" value="Transcribed_RNA"/>
</dbReference>
<sequence>MGTFGVNAELLLLLAPPNTRLDMSSMETCVLPAAGGNEGTVTVSSLSVGAATRGTVSCFFGGDTLPGVMMCDKVAEEISSN</sequence>
<dbReference type="AlphaFoldDB" id="A0A2M4CBE4"/>
<protein>
    <submittedName>
        <fullName evidence="1">Putative secreted protein</fullName>
    </submittedName>
</protein>
<evidence type="ECO:0000313" key="1">
    <source>
        <dbReference type="EMBL" id="MBW62634.1"/>
    </source>
</evidence>